<dbReference type="EMBL" id="WJBD01000004">
    <property type="protein sequence ID" value="MBC3887747.1"/>
    <property type="molecule type" value="Genomic_DNA"/>
</dbReference>
<reference evidence="6" key="1">
    <citation type="submission" date="2019-10" db="EMBL/GenBank/DDBJ databases">
        <authorList>
            <person name="Ross D.E."/>
            <person name="Gulliver D."/>
        </authorList>
    </citation>
    <scope>NUCLEOTIDE SEQUENCE</scope>
    <source>
        <strain evidence="6">DER-2019</strain>
    </source>
</reference>
<dbReference type="InterPro" id="IPR050554">
    <property type="entry name" value="Met_Synthase/Corrinoid"/>
</dbReference>
<evidence type="ECO:0000256" key="3">
    <source>
        <dbReference type="ARBA" id="ARBA00023285"/>
    </source>
</evidence>
<dbReference type="InterPro" id="IPR036724">
    <property type="entry name" value="Cobalamin-bd_sf"/>
</dbReference>
<evidence type="ECO:0000313" key="7">
    <source>
        <dbReference type="Proteomes" id="UP000616595"/>
    </source>
</evidence>
<dbReference type="Gene3D" id="1.10.1240.10">
    <property type="entry name" value="Methionine synthase domain"/>
    <property type="match status" value="1"/>
</dbReference>
<keyword evidence="7" id="KW-1185">Reference proteome</keyword>
<evidence type="ECO:0000256" key="1">
    <source>
        <dbReference type="ARBA" id="ARBA00010854"/>
    </source>
</evidence>
<proteinExistence type="inferred from homology"/>
<evidence type="ECO:0000313" key="6">
    <source>
        <dbReference type="EMBL" id="MBC3887747.1"/>
    </source>
</evidence>
<dbReference type="Pfam" id="PF02310">
    <property type="entry name" value="B12-binding"/>
    <property type="match status" value="1"/>
</dbReference>
<feature type="domain" description="B12-binding" evidence="4">
    <location>
        <begin position="88"/>
        <end position="219"/>
    </location>
</feature>
<comment type="caution">
    <text evidence="6">The sequence shown here is derived from an EMBL/GenBank/DDBJ whole genome shotgun (WGS) entry which is preliminary data.</text>
</comment>
<gene>
    <name evidence="6" type="ORF">GH810_05435</name>
</gene>
<feature type="domain" description="B12-binding N-terminal" evidence="5">
    <location>
        <begin position="1"/>
        <end position="88"/>
    </location>
</feature>
<dbReference type="CDD" id="cd02070">
    <property type="entry name" value="corrinoid_protein_B12-BD"/>
    <property type="match status" value="1"/>
</dbReference>
<dbReference type="Gene3D" id="3.40.50.280">
    <property type="entry name" value="Cobalamin-binding domain"/>
    <property type="match status" value="1"/>
</dbReference>
<evidence type="ECO:0000259" key="5">
    <source>
        <dbReference type="PROSITE" id="PS51337"/>
    </source>
</evidence>
<dbReference type="RefSeq" id="WP_148566730.1">
    <property type="nucleotide sequence ID" value="NZ_RXYA01000005.1"/>
</dbReference>
<dbReference type="InterPro" id="IPR036594">
    <property type="entry name" value="Meth_synthase_dom"/>
</dbReference>
<dbReference type="OrthoDB" id="9803687at2"/>
<protein>
    <submittedName>
        <fullName evidence="6">Cobalamin-binding protein</fullName>
    </submittedName>
</protein>
<keyword evidence="3" id="KW-0170">Cobalt</keyword>
<dbReference type="GO" id="GO:0008705">
    <property type="term" value="F:methionine synthase activity"/>
    <property type="evidence" value="ECO:0007669"/>
    <property type="project" value="TreeGrafter"/>
</dbReference>
<dbReference type="SMART" id="SM01018">
    <property type="entry name" value="B12-binding_2"/>
    <property type="match status" value="1"/>
</dbReference>
<accession>A0A923HU49</accession>
<dbReference type="FunFam" id="3.40.50.280:FF:000003">
    <property type="entry name" value="Dimethylamine methyltransferase corrinoid protein"/>
    <property type="match status" value="1"/>
</dbReference>
<dbReference type="AlphaFoldDB" id="A0A923HU49"/>
<dbReference type="InterPro" id="IPR003759">
    <property type="entry name" value="Cbl-bd_cap"/>
</dbReference>
<dbReference type="Proteomes" id="UP000616595">
    <property type="component" value="Unassembled WGS sequence"/>
</dbReference>
<keyword evidence="2" id="KW-0479">Metal-binding</keyword>
<dbReference type="GO" id="GO:0031419">
    <property type="term" value="F:cobalamin binding"/>
    <property type="evidence" value="ECO:0007669"/>
    <property type="project" value="InterPro"/>
</dbReference>
<dbReference type="PANTHER" id="PTHR45833">
    <property type="entry name" value="METHIONINE SYNTHASE"/>
    <property type="match status" value="1"/>
</dbReference>
<dbReference type="SUPFAM" id="SSF52242">
    <property type="entry name" value="Cobalamin (vitamin B12)-binding domain"/>
    <property type="match status" value="1"/>
</dbReference>
<dbReference type="PROSITE" id="PS51337">
    <property type="entry name" value="B12_BINDING_NTER"/>
    <property type="match status" value="1"/>
</dbReference>
<dbReference type="InterPro" id="IPR006158">
    <property type="entry name" value="Cobalamin-bd"/>
</dbReference>
<dbReference type="Pfam" id="PF02607">
    <property type="entry name" value="B12-binding_2"/>
    <property type="match status" value="1"/>
</dbReference>
<dbReference type="SUPFAM" id="SSF47644">
    <property type="entry name" value="Methionine synthase domain"/>
    <property type="match status" value="1"/>
</dbReference>
<comment type="similarity">
    <text evidence="1">Belongs to the methylamine corrinoid protein family.</text>
</comment>
<evidence type="ECO:0000259" key="4">
    <source>
        <dbReference type="PROSITE" id="PS51332"/>
    </source>
</evidence>
<dbReference type="GO" id="GO:0005829">
    <property type="term" value="C:cytosol"/>
    <property type="evidence" value="ECO:0007669"/>
    <property type="project" value="TreeGrafter"/>
</dbReference>
<dbReference type="PANTHER" id="PTHR45833:SF1">
    <property type="entry name" value="METHIONINE SYNTHASE"/>
    <property type="match status" value="1"/>
</dbReference>
<evidence type="ECO:0000256" key="2">
    <source>
        <dbReference type="ARBA" id="ARBA00022723"/>
    </source>
</evidence>
<dbReference type="PROSITE" id="PS51332">
    <property type="entry name" value="B12_BINDING"/>
    <property type="match status" value="1"/>
</dbReference>
<dbReference type="GO" id="GO:0046872">
    <property type="term" value="F:metal ion binding"/>
    <property type="evidence" value="ECO:0007669"/>
    <property type="project" value="UniProtKB-KW"/>
</dbReference>
<reference evidence="6" key="2">
    <citation type="submission" date="2020-10" db="EMBL/GenBank/DDBJ databases">
        <title>Comparative genomics of the Acetobacterium genus.</title>
        <authorList>
            <person name="Marshall C."/>
            <person name="May H."/>
            <person name="Norman S."/>
        </authorList>
    </citation>
    <scope>NUCLEOTIDE SEQUENCE</scope>
    <source>
        <strain evidence="6">DER-2019</strain>
    </source>
</reference>
<organism evidence="6 7">
    <name type="scientific">Acetobacterium paludosum</name>
    <dbReference type="NCBI Taxonomy" id="52693"/>
    <lineage>
        <taxon>Bacteria</taxon>
        <taxon>Bacillati</taxon>
        <taxon>Bacillota</taxon>
        <taxon>Clostridia</taxon>
        <taxon>Eubacteriales</taxon>
        <taxon>Eubacteriaceae</taxon>
        <taxon>Acetobacterium</taxon>
    </lineage>
</organism>
<name>A0A923HU49_9FIRM</name>
<dbReference type="GO" id="GO:0050667">
    <property type="term" value="P:homocysteine metabolic process"/>
    <property type="evidence" value="ECO:0007669"/>
    <property type="project" value="TreeGrafter"/>
</dbReference>
<sequence>MATLENVSQCVLDGDLDEIKVLVQALIDEGMDPIKIINEGLIAGMNIVAPLFKSGEMFVPEVMESADTMNEGMKLVKPLIMDADMPSKGKIIIGTVNGDLHDIGKNLLIMMMESNGYVVVDLGVDVKEEDFVAAVKKHQPEIVGMSSLLTTTMMKIDSTIKQLIKEGVRDQVKVIIGGAPVTQEFADDIGADGYSEDASTAVDLCDRMMYEICGQQAISA</sequence>
<dbReference type="GO" id="GO:0046653">
    <property type="term" value="P:tetrahydrofolate metabolic process"/>
    <property type="evidence" value="ECO:0007669"/>
    <property type="project" value="TreeGrafter"/>
</dbReference>